<accession>A0A6J1SSM6</accession>
<feature type="transmembrane region" description="Helical" evidence="5">
    <location>
        <begin position="240"/>
        <end position="262"/>
    </location>
</feature>
<evidence type="ECO:0000256" key="2">
    <source>
        <dbReference type="ARBA" id="ARBA00022692"/>
    </source>
</evidence>
<feature type="transmembrane region" description="Helical" evidence="5">
    <location>
        <begin position="417"/>
        <end position="436"/>
    </location>
</feature>
<dbReference type="GO" id="GO:0022857">
    <property type="term" value="F:transmembrane transporter activity"/>
    <property type="evidence" value="ECO:0007669"/>
    <property type="project" value="InterPro"/>
</dbReference>
<feature type="transmembrane region" description="Helical" evidence="5">
    <location>
        <begin position="477"/>
        <end position="496"/>
    </location>
</feature>
<dbReference type="RefSeq" id="XP_026283876.1">
    <property type="nucleotide sequence ID" value="XM_026428091.2"/>
</dbReference>
<dbReference type="OrthoDB" id="2261376at2759"/>
<dbReference type="Pfam" id="PF00083">
    <property type="entry name" value="Sugar_tr"/>
    <property type="match status" value="1"/>
</dbReference>
<evidence type="ECO:0000259" key="6">
    <source>
        <dbReference type="PROSITE" id="PS50850"/>
    </source>
</evidence>
<evidence type="ECO:0000313" key="10">
    <source>
        <dbReference type="RefSeq" id="XP_052121161.1"/>
    </source>
</evidence>
<organism evidence="7 10">
    <name type="scientific">Frankliniella occidentalis</name>
    <name type="common">Western flower thrips</name>
    <name type="synonym">Euthrips occidentalis</name>
    <dbReference type="NCBI Taxonomy" id="133901"/>
    <lineage>
        <taxon>Eukaryota</taxon>
        <taxon>Metazoa</taxon>
        <taxon>Ecdysozoa</taxon>
        <taxon>Arthropoda</taxon>
        <taxon>Hexapoda</taxon>
        <taxon>Insecta</taxon>
        <taxon>Pterygota</taxon>
        <taxon>Neoptera</taxon>
        <taxon>Paraneoptera</taxon>
        <taxon>Thysanoptera</taxon>
        <taxon>Terebrantia</taxon>
        <taxon>Thripoidea</taxon>
        <taxon>Thripidae</taxon>
        <taxon>Frankliniella</taxon>
    </lineage>
</organism>
<feature type="transmembrane region" description="Helical" evidence="5">
    <location>
        <begin position="360"/>
        <end position="377"/>
    </location>
</feature>
<gene>
    <name evidence="8 9 10" type="primary">LOC113210216</name>
</gene>
<dbReference type="RefSeq" id="XP_052121161.1">
    <property type="nucleotide sequence ID" value="XM_052265201.1"/>
</dbReference>
<feature type="transmembrane region" description="Helical" evidence="5">
    <location>
        <begin position="442"/>
        <end position="465"/>
    </location>
</feature>
<dbReference type="AlphaFoldDB" id="A0A6J1SSM6"/>
<keyword evidence="3 5" id="KW-1133">Transmembrane helix</keyword>
<dbReference type="InterPro" id="IPR005828">
    <property type="entry name" value="MFS_sugar_transport-like"/>
</dbReference>
<reference evidence="8 9" key="1">
    <citation type="submission" date="2025-04" db="UniProtKB">
        <authorList>
            <consortium name="RefSeq"/>
        </authorList>
    </citation>
    <scope>IDENTIFICATION</scope>
    <source>
        <tissue evidence="8 9">Whole organism</tissue>
    </source>
</reference>
<keyword evidence="4 5" id="KW-0472">Membrane</keyword>
<keyword evidence="2 5" id="KW-0812">Transmembrane</keyword>
<dbReference type="SUPFAM" id="SSF103473">
    <property type="entry name" value="MFS general substrate transporter"/>
    <property type="match status" value="1"/>
</dbReference>
<dbReference type="Gene3D" id="1.20.1250.20">
    <property type="entry name" value="MFS general substrate transporter like domains"/>
    <property type="match status" value="1"/>
</dbReference>
<proteinExistence type="predicted"/>
<dbReference type="GO" id="GO:0016020">
    <property type="term" value="C:membrane"/>
    <property type="evidence" value="ECO:0007669"/>
    <property type="project" value="UniProtKB-SubCell"/>
</dbReference>
<dbReference type="RefSeq" id="XP_026283878.1">
    <property type="nucleotide sequence ID" value="XM_026428093.2"/>
</dbReference>
<feature type="transmembrane region" description="Helical" evidence="5">
    <location>
        <begin position="182"/>
        <end position="200"/>
    </location>
</feature>
<dbReference type="KEGG" id="foc:113210216"/>
<feature type="transmembrane region" description="Helical" evidence="5">
    <location>
        <begin position="502"/>
        <end position="525"/>
    </location>
</feature>
<feature type="transmembrane region" description="Helical" evidence="5">
    <location>
        <begin position="18"/>
        <end position="39"/>
    </location>
</feature>
<dbReference type="CDD" id="cd17317">
    <property type="entry name" value="MFS_SLC22"/>
    <property type="match status" value="1"/>
</dbReference>
<feature type="domain" description="Major facilitator superfamily (MFS) profile" evidence="6">
    <location>
        <begin position="105"/>
        <end position="530"/>
    </location>
</feature>
<evidence type="ECO:0000256" key="5">
    <source>
        <dbReference type="SAM" id="Phobius"/>
    </source>
</evidence>
<feature type="transmembrane region" description="Helical" evidence="5">
    <location>
        <begin position="268"/>
        <end position="287"/>
    </location>
</feature>
<feature type="transmembrane region" description="Helical" evidence="5">
    <location>
        <begin position="206"/>
        <end position="228"/>
    </location>
</feature>
<evidence type="ECO:0000256" key="1">
    <source>
        <dbReference type="ARBA" id="ARBA00004141"/>
    </source>
</evidence>
<evidence type="ECO:0000313" key="9">
    <source>
        <dbReference type="RefSeq" id="XP_026283878.1"/>
    </source>
</evidence>
<protein>
    <submittedName>
        <fullName evidence="8 9">Solute carrier family 22 member 5-like</fullName>
    </submittedName>
</protein>
<evidence type="ECO:0000256" key="3">
    <source>
        <dbReference type="ARBA" id="ARBA00022989"/>
    </source>
</evidence>
<dbReference type="PANTHER" id="PTHR24064">
    <property type="entry name" value="SOLUTE CARRIER FAMILY 22 MEMBER"/>
    <property type="match status" value="1"/>
</dbReference>
<name>A0A6J1SSM6_FRAOC</name>
<evidence type="ECO:0000313" key="7">
    <source>
        <dbReference type="Proteomes" id="UP000504606"/>
    </source>
</evidence>
<dbReference type="Proteomes" id="UP000504606">
    <property type="component" value="Unplaced"/>
</dbReference>
<keyword evidence="7" id="KW-1185">Reference proteome</keyword>
<evidence type="ECO:0000256" key="4">
    <source>
        <dbReference type="ARBA" id="ARBA00023136"/>
    </source>
</evidence>
<dbReference type="InterPro" id="IPR020846">
    <property type="entry name" value="MFS_dom"/>
</dbReference>
<dbReference type="GeneID" id="113210216"/>
<feature type="transmembrane region" description="Helical" evidence="5">
    <location>
        <begin position="389"/>
        <end position="410"/>
    </location>
</feature>
<dbReference type="InterPro" id="IPR036259">
    <property type="entry name" value="MFS_trans_sf"/>
</dbReference>
<sequence>MEFEEALPKVGESGRFQLLNFALLLLPTVHTAMGMIFVFSARDIPYRCLIPECDDAAAAPALDPPWLSWAAPPSTVPRPWPSGNARAPDSCLRYAPRPASTTSPAAPRATSACWPESFDTNRTERCGRWVFPEHDTTIVSEFNVTCEDNRWKLTIVGSLNFLGQLLGMPFSGVYSDRFGRRGLLLVLMPLSLACGIWRSFATSYDAFLALTFFDSFFAAGVYSAVFILGVELVAARQRVVGSSVVACFFSLGIALLGAVAWCQPDWRWQIRIGYLPAALSVAAVWFLPESVRWLLSRGRTGEAEAILRRVAAVNRVPLSGPLTLRSTKVVASAASGGGGRGWDSSPIVQVFRSGLLQRRLWLTTVLWLANSFVYFGLAMRSVALAGDLYLNFILAGLVEIPSYVVAWFVSDRWGRRAGVGGALIVTGGSLLAFLMLPEGLEWLQLILYLTGKLGITTSFTVLYVFTAELFPTNARHSAIGLCSTIGRIGSVVAPQAPLLEVFFWGMPILVFSVVCLGGACVTLMLPETLNAVLPNSVSEAKAVGRVLRPVQPPAQQQQPPQQQQNVMSV</sequence>
<dbReference type="PROSITE" id="PS50850">
    <property type="entry name" value="MFS"/>
    <property type="match status" value="1"/>
</dbReference>
<evidence type="ECO:0000313" key="8">
    <source>
        <dbReference type="RefSeq" id="XP_026283876.1"/>
    </source>
</evidence>
<comment type="subcellular location">
    <subcellularLocation>
        <location evidence="1">Membrane</location>
        <topology evidence="1">Multi-pass membrane protein</topology>
    </subcellularLocation>
</comment>